<feature type="signal peptide" evidence="2">
    <location>
        <begin position="1"/>
        <end position="25"/>
    </location>
</feature>
<evidence type="ECO:0000313" key="3">
    <source>
        <dbReference type="EMBL" id="WWF06534.1"/>
    </source>
</evidence>
<feature type="compositionally biased region" description="Low complexity" evidence="1">
    <location>
        <begin position="31"/>
        <end position="57"/>
    </location>
</feature>
<sequence length="218" mass="21802">MTTTHRSRVLAALAGAAVLALSACGGDGTSDESSAATTSSAESSAESTPEAESATATQAGVAFDVPEGWTVVDPAKIADGSQQAPQALEDSAERQGTTAKELVAQVAESVDVMVIGDTEQGFGNNVNVVASPAMPTEADMTSQLEGIGAQVGQIDETGTELGAALDSSYTMGQGSQQFHARMLAVPTDAGAAMITVSAGSQDTADEVAETIIDSVTTS</sequence>
<dbReference type="PROSITE" id="PS51257">
    <property type="entry name" value="PROKAR_LIPOPROTEIN"/>
    <property type="match status" value="1"/>
</dbReference>
<dbReference type="EMBL" id="CP104874">
    <property type="protein sequence ID" value="WWF06534.1"/>
    <property type="molecule type" value="Genomic_DNA"/>
</dbReference>
<gene>
    <name evidence="3" type="ORF">N5P18_06610</name>
</gene>
<keyword evidence="2" id="KW-0732">Signal</keyword>
<feature type="chain" id="PRO_5046135119" description="DUF1795 domain-containing protein" evidence="2">
    <location>
        <begin position="26"/>
        <end position="218"/>
    </location>
</feature>
<dbReference type="RefSeq" id="WP_338539075.1">
    <property type="nucleotide sequence ID" value="NZ_CP104874.1"/>
</dbReference>
<accession>A0ABZ2FIB3</accession>
<evidence type="ECO:0000256" key="2">
    <source>
        <dbReference type="SAM" id="SignalP"/>
    </source>
</evidence>
<feature type="region of interest" description="Disordered" evidence="1">
    <location>
        <begin position="25"/>
        <end position="62"/>
    </location>
</feature>
<protein>
    <recommendedName>
        <fullName evidence="5">DUF1795 domain-containing protein</fullName>
    </recommendedName>
</protein>
<dbReference type="Proteomes" id="UP001381003">
    <property type="component" value="Chromosome"/>
</dbReference>
<reference evidence="3 4" key="1">
    <citation type="submission" date="2022-09" db="EMBL/GenBank/DDBJ databases">
        <title>Complete genome sequence of Janibacter terrae strain COS04-44, PCL-degrading bacteria isolated from oil spilled coast.</title>
        <authorList>
            <person name="Park H."/>
            <person name="Kim J.Y."/>
            <person name="An S.H."/>
            <person name="Lee C.M."/>
            <person name="Weon H.-Y."/>
        </authorList>
    </citation>
    <scope>NUCLEOTIDE SEQUENCE [LARGE SCALE GENOMIC DNA]</scope>
    <source>
        <strain evidence="3 4">COS04-44</strain>
    </source>
</reference>
<evidence type="ECO:0008006" key="5">
    <source>
        <dbReference type="Google" id="ProtNLM"/>
    </source>
</evidence>
<proteinExistence type="predicted"/>
<evidence type="ECO:0000256" key="1">
    <source>
        <dbReference type="SAM" id="MobiDB-lite"/>
    </source>
</evidence>
<organism evidence="3 4">
    <name type="scientific">Janibacter terrae</name>
    <dbReference type="NCBI Taxonomy" id="103817"/>
    <lineage>
        <taxon>Bacteria</taxon>
        <taxon>Bacillati</taxon>
        <taxon>Actinomycetota</taxon>
        <taxon>Actinomycetes</taxon>
        <taxon>Micrococcales</taxon>
        <taxon>Intrasporangiaceae</taxon>
        <taxon>Janibacter</taxon>
    </lineage>
</organism>
<keyword evidence="4" id="KW-1185">Reference proteome</keyword>
<name>A0ABZ2FIB3_9MICO</name>
<evidence type="ECO:0000313" key="4">
    <source>
        <dbReference type="Proteomes" id="UP001381003"/>
    </source>
</evidence>